<protein>
    <recommendedName>
        <fullName evidence="1">AsmA domain-containing protein</fullName>
    </recommendedName>
</protein>
<dbReference type="AlphaFoldDB" id="A0A840YVG6"/>
<dbReference type="RefSeq" id="WP_184001290.1">
    <property type="nucleotide sequence ID" value="NZ_BAABIF010000004.1"/>
</dbReference>
<dbReference type="Proteomes" id="UP000554342">
    <property type="component" value="Unassembled WGS sequence"/>
</dbReference>
<dbReference type="Pfam" id="PF05170">
    <property type="entry name" value="AsmA"/>
    <property type="match status" value="2"/>
</dbReference>
<proteinExistence type="predicted"/>
<dbReference type="InterPro" id="IPR052894">
    <property type="entry name" value="AsmA-related"/>
</dbReference>
<reference evidence="2 3" key="1">
    <citation type="submission" date="2020-08" db="EMBL/GenBank/DDBJ databases">
        <title>Genomic Encyclopedia of Type Strains, Phase IV (KMG-IV): sequencing the most valuable type-strain genomes for metagenomic binning, comparative biology and taxonomic classification.</title>
        <authorList>
            <person name="Goeker M."/>
        </authorList>
    </citation>
    <scope>NUCLEOTIDE SEQUENCE [LARGE SCALE GENOMIC DNA]</scope>
    <source>
        <strain evidence="2 3">DSM 27203</strain>
    </source>
</reference>
<comment type="caution">
    <text evidence="2">The sequence shown here is derived from an EMBL/GenBank/DDBJ whole genome shotgun (WGS) entry which is preliminary data.</text>
</comment>
<name>A0A840YVG6_9SPHN</name>
<dbReference type="EMBL" id="JACIJI010000001">
    <property type="protein sequence ID" value="MBB5717539.1"/>
    <property type="molecule type" value="Genomic_DNA"/>
</dbReference>
<evidence type="ECO:0000259" key="1">
    <source>
        <dbReference type="Pfam" id="PF05170"/>
    </source>
</evidence>
<dbReference type="GO" id="GO:0005886">
    <property type="term" value="C:plasma membrane"/>
    <property type="evidence" value="ECO:0007669"/>
    <property type="project" value="TreeGrafter"/>
</dbReference>
<accession>A0A840YVG6</accession>
<keyword evidence="3" id="KW-1185">Reference proteome</keyword>
<sequence length="613" mass="65566">MFQSRRVRALAIAVAGLVLLILLGVAMFPFGRFRGEIENTLSRSFNSPARIASIHREQVFSFSPVVDLTDVRVAQPGWVGKGMLATIRHLRVRVHPLSFLVGDFHAELVSAQGVRLDLVRNAQGRENWSDQSSGGGLADMAGVAVRDAVIRYRDAKQKRQFLIAVAIDPDKGLLAEGQGQVNGADVHVSARGGAMRSGQRWPFDARMTGELLNLHAHGSMAGPLKIDDMRFHMRARADNLKRVDRVIEAGLFGTQPVDLNADVERQPDRWIVEKLTGKIGNSPLSGKVTARKVSGRTELDGDVHFTRLNFDDLASDAGLAKAQALKQANGAKLVPDTRVNMTKMGKTDGRIAFDVDRLVSSDGSSALTSIRGVLSLDHRILTVEPLHIGLKHGDITGKVVVDQRGGPPKPKVTLNLYLTNGTITELAGGEAKDVDGSVQARIRLTGTGSTIREAVGNADGSIGAVARSGSMPTKIAALIGFDIGKKILTGDDDRSALRCAAVRLKMHNGLGTVDPLVIDTGISQSRGSGAVRFPTEQINVRLAGAPKDKGVLRVPGLVQFNGTIRNPQIVVPHKTKSFGNILKAVGKAIFGSDDPYASDADCAALSRLAIGRD</sequence>
<gene>
    <name evidence="2" type="ORF">FHR23_000446</name>
</gene>
<dbReference type="InterPro" id="IPR007844">
    <property type="entry name" value="AsmA"/>
</dbReference>
<feature type="domain" description="AsmA" evidence="1">
    <location>
        <begin position="8"/>
        <end position="131"/>
    </location>
</feature>
<dbReference type="GO" id="GO:0090313">
    <property type="term" value="P:regulation of protein targeting to membrane"/>
    <property type="evidence" value="ECO:0007669"/>
    <property type="project" value="TreeGrafter"/>
</dbReference>
<dbReference type="PANTHER" id="PTHR30441:SF4">
    <property type="entry name" value="PROTEIN ASMA"/>
    <property type="match status" value="1"/>
</dbReference>
<organism evidence="2 3">
    <name type="scientific">Stakelama sediminis</name>
    <dbReference type="NCBI Taxonomy" id="463200"/>
    <lineage>
        <taxon>Bacteria</taxon>
        <taxon>Pseudomonadati</taxon>
        <taxon>Pseudomonadota</taxon>
        <taxon>Alphaproteobacteria</taxon>
        <taxon>Sphingomonadales</taxon>
        <taxon>Sphingomonadaceae</taxon>
        <taxon>Stakelama</taxon>
    </lineage>
</organism>
<feature type="domain" description="AsmA" evidence="1">
    <location>
        <begin position="274"/>
        <end position="511"/>
    </location>
</feature>
<evidence type="ECO:0000313" key="2">
    <source>
        <dbReference type="EMBL" id="MBB5717539.1"/>
    </source>
</evidence>
<dbReference type="PANTHER" id="PTHR30441">
    <property type="entry name" value="DUF748 DOMAIN-CONTAINING PROTEIN"/>
    <property type="match status" value="1"/>
</dbReference>
<evidence type="ECO:0000313" key="3">
    <source>
        <dbReference type="Proteomes" id="UP000554342"/>
    </source>
</evidence>